<evidence type="ECO:0000313" key="4">
    <source>
        <dbReference type="Proteomes" id="UP000799424"/>
    </source>
</evidence>
<dbReference type="PANTHER" id="PTHR28153">
    <property type="entry name" value="PROTEIN, PUTATIVE-RELATED"/>
    <property type="match status" value="1"/>
</dbReference>
<dbReference type="GO" id="GO:0005811">
    <property type="term" value="C:lipid droplet"/>
    <property type="evidence" value="ECO:0007669"/>
    <property type="project" value="TreeGrafter"/>
</dbReference>
<evidence type="ECO:0000313" key="3">
    <source>
        <dbReference type="EMBL" id="KAF2828265.1"/>
    </source>
</evidence>
<gene>
    <name evidence="3" type="ORF">CC86DRAFT_348358</name>
</gene>
<dbReference type="InterPro" id="IPR018626">
    <property type="entry name" value="LCHN/Anr2"/>
</dbReference>
<evidence type="ECO:0000256" key="1">
    <source>
        <dbReference type="SAM" id="MobiDB-lite"/>
    </source>
</evidence>
<sequence>MSASTHSSATDVDGGESESAKIEALFLIRFDKKVGYTISWKRTTTPDISLENGVEFKSLPSGLHSLQSDLVYFTHDGYAGLSAFARGDAGAEERNANFVSVGVLARRDGQYGRLGRAWLIAGRLEKLAAALADDAEAVTPLEEFWEEQTSHTKSHGEASDEDSKEHSRARAISTVSAVTKDDERLPAYHPALSILRYIDVFGPLVFRLQQAALLRKRILFVGTPPVRLMCDFVYILSILSSLSARDADLLFPGTESLLRLPTLFSVGVHDIPSLERTGTDGWVACTTDEIIATKNKLYDIIVELPHSPNQKISIRTSDKAQIKASQRDVARFKLLHRALFTLRNASVETYSDTPDSSEHEPLISHDEISAQRAEDEYNESYDDTIVEPSTWSRLAYAGFMWWASAGERDAYATSERDAEREIMGDLASHSNVELAVIAYFHRLSGQFVGGLGQIVQRDDEGDEDGDDGEDEGVVLDRAELSGLGLDRWSEADAAFVQEFGAVWFGRQVEVGGGGVDCCGLRVPLL</sequence>
<dbReference type="InterPro" id="IPR053056">
    <property type="entry name" value="Lipid_Metab_Assoc_Protein"/>
</dbReference>
<protein>
    <recommendedName>
        <fullName evidence="2">DUF4484 domain-containing protein</fullName>
    </recommendedName>
</protein>
<accession>A0A6A7A6N9</accession>
<evidence type="ECO:0000259" key="2">
    <source>
        <dbReference type="Pfam" id="PF14831"/>
    </source>
</evidence>
<keyword evidence="4" id="KW-1185">Reference proteome</keyword>
<dbReference type="Proteomes" id="UP000799424">
    <property type="component" value="Unassembled WGS sequence"/>
</dbReference>
<dbReference type="InterPro" id="IPR028115">
    <property type="entry name" value="DUF4484"/>
</dbReference>
<dbReference type="PANTHER" id="PTHR28153:SF1">
    <property type="entry name" value="DUF4484 DOMAIN-CONTAINING PROTEIN"/>
    <property type="match status" value="1"/>
</dbReference>
<dbReference type="Pfam" id="PF14831">
    <property type="entry name" value="DUF4484"/>
    <property type="match status" value="1"/>
</dbReference>
<organism evidence="3 4">
    <name type="scientific">Ophiobolus disseminans</name>
    <dbReference type="NCBI Taxonomy" id="1469910"/>
    <lineage>
        <taxon>Eukaryota</taxon>
        <taxon>Fungi</taxon>
        <taxon>Dikarya</taxon>
        <taxon>Ascomycota</taxon>
        <taxon>Pezizomycotina</taxon>
        <taxon>Dothideomycetes</taxon>
        <taxon>Pleosporomycetidae</taxon>
        <taxon>Pleosporales</taxon>
        <taxon>Pleosporineae</taxon>
        <taxon>Phaeosphaeriaceae</taxon>
        <taxon>Ophiobolus</taxon>
    </lineage>
</organism>
<reference evidence="3" key="1">
    <citation type="journal article" date="2020" name="Stud. Mycol.">
        <title>101 Dothideomycetes genomes: a test case for predicting lifestyles and emergence of pathogens.</title>
        <authorList>
            <person name="Haridas S."/>
            <person name="Albert R."/>
            <person name="Binder M."/>
            <person name="Bloem J."/>
            <person name="Labutti K."/>
            <person name="Salamov A."/>
            <person name="Andreopoulos B."/>
            <person name="Baker S."/>
            <person name="Barry K."/>
            <person name="Bills G."/>
            <person name="Bluhm B."/>
            <person name="Cannon C."/>
            <person name="Castanera R."/>
            <person name="Culley D."/>
            <person name="Daum C."/>
            <person name="Ezra D."/>
            <person name="Gonzalez J."/>
            <person name="Henrissat B."/>
            <person name="Kuo A."/>
            <person name="Liang C."/>
            <person name="Lipzen A."/>
            <person name="Lutzoni F."/>
            <person name="Magnuson J."/>
            <person name="Mondo S."/>
            <person name="Nolan M."/>
            <person name="Ohm R."/>
            <person name="Pangilinan J."/>
            <person name="Park H.-J."/>
            <person name="Ramirez L."/>
            <person name="Alfaro M."/>
            <person name="Sun H."/>
            <person name="Tritt A."/>
            <person name="Yoshinaga Y."/>
            <person name="Zwiers L.-H."/>
            <person name="Turgeon B."/>
            <person name="Goodwin S."/>
            <person name="Spatafora J."/>
            <person name="Crous P."/>
            <person name="Grigoriev I."/>
        </authorList>
    </citation>
    <scope>NUCLEOTIDE SEQUENCE</scope>
    <source>
        <strain evidence="3">CBS 113818</strain>
    </source>
</reference>
<name>A0A6A7A6N9_9PLEO</name>
<dbReference type="EMBL" id="MU006223">
    <property type="protein sequence ID" value="KAF2828265.1"/>
    <property type="molecule type" value="Genomic_DNA"/>
</dbReference>
<dbReference type="OrthoDB" id="2152680at2759"/>
<feature type="compositionally biased region" description="Basic and acidic residues" evidence="1">
    <location>
        <begin position="148"/>
        <end position="167"/>
    </location>
</feature>
<dbReference type="Pfam" id="PF09804">
    <property type="entry name" value="DENND11"/>
    <property type="match status" value="1"/>
</dbReference>
<dbReference type="AlphaFoldDB" id="A0A6A7A6N9"/>
<feature type="domain" description="DUF4484" evidence="2">
    <location>
        <begin position="386"/>
        <end position="469"/>
    </location>
</feature>
<proteinExistence type="predicted"/>
<feature type="region of interest" description="Disordered" evidence="1">
    <location>
        <begin position="146"/>
        <end position="167"/>
    </location>
</feature>